<dbReference type="SUPFAM" id="SSF48726">
    <property type="entry name" value="Immunoglobulin"/>
    <property type="match status" value="1"/>
</dbReference>
<sequence length="269" mass="29969">MSATTKKLLSSLHRWTLCWAGLNTYLPDYSARQVRLSNPAYRQRFSVITTEGRQKHSARSGISLHCSAEELQTVLWTCLGMSVNLPYKSPIYVSYGRKLALQAQVTKSPAEILLLVTWDVRNGEGEFRLDTNKSPDPDNVHLQIAKVERYGSYIVTVTDSHGDQTYASVEVRKSTNPPKASVSMLCSIIPEGPMWDSPVFSWWVNGIKVTNQTAHLSSDGSRIHLVNTLANNYTCVVDSSQGSSTVQINTGTVLRTMLSLFYRSTDGFK</sequence>
<organism evidence="3 4">
    <name type="scientific">Astyanax mexicanus</name>
    <name type="common">Blind cave fish</name>
    <name type="synonym">Astyanax fasciatus mexicanus</name>
    <dbReference type="NCBI Taxonomy" id="7994"/>
    <lineage>
        <taxon>Eukaryota</taxon>
        <taxon>Metazoa</taxon>
        <taxon>Chordata</taxon>
        <taxon>Craniata</taxon>
        <taxon>Vertebrata</taxon>
        <taxon>Euteleostomi</taxon>
        <taxon>Actinopterygii</taxon>
        <taxon>Neopterygii</taxon>
        <taxon>Teleostei</taxon>
        <taxon>Ostariophysi</taxon>
        <taxon>Characiformes</taxon>
        <taxon>Characoidei</taxon>
        <taxon>Acestrorhamphidae</taxon>
        <taxon>Acestrorhamphinae</taxon>
        <taxon>Astyanax</taxon>
    </lineage>
</organism>
<dbReference type="InterPro" id="IPR036179">
    <property type="entry name" value="Ig-like_dom_sf"/>
</dbReference>
<protein>
    <recommendedName>
        <fullName evidence="2">Ig-like domain-containing protein</fullName>
    </recommendedName>
</protein>
<dbReference type="AlphaFoldDB" id="A0A3B1J1B0"/>
<dbReference type="GeneTree" id="ENSGT00920000150761"/>
<proteinExistence type="predicted"/>
<dbReference type="Ensembl" id="ENSAMXT00000048025.1">
    <property type="protein sequence ID" value="ENSAMXP00000035149.1"/>
    <property type="gene ID" value="ENSAMXG00000033687.1"/>
</dbReference>
<evidence type="ECO:0000313" key="4">
    <source>
        <dbReference type="Proteomes" id="UP000018467"/>
    </source>
</evidence>
<feature type="signal peptide" evidence="1">
    <location>
        <begin position="1"/>
        <end position="20"/>
    </location>
</feature>
<dbReference type="PROSITE" id="PS50835">
    <property type="entry name" value="IG_LIKE"/>
    <property type="match status" value="1"/>
</dbReference>
<name>A0A3B1J1B0_ASTMX</name>
<reference evidence="3" key="4">
    <citation type="submission" date="2025-09" db="UniProtKB">
        <authorList>
            <consortium name="Ensembl"/>
        </authorList>
    </citation>
    <scope>IDENTIFICATION</scope>
</reference>
<accession>A0A3B1J1B0</accession>
<dbReference type="Proteomes" id="UP000018467">
    <property type="component" value="Unassembled WGS sequence"/>
</dbReference>
<dbReference type="InParanoid" id="A0A3B1J1B0"/>
<reference evidence="3" key="3">
    <citation type="submission" date="2025-08" db="UniProtKB">
        <authorList>
            <consortium name="Ensembl"/>
        </authorList>
    </citation>
    <scope>IDENTIFICATION</scope>
</reference>
<feature type="chain" id="PRO_5017252117" description="Ig-like domain-containing protein" evidence="1">
    <location>
        <begin position="21"/>
        <end position="269"/>
    </location>
</feature>
<dbReference type="InterPro" id="IPR007110">
    <property type="entry name" value="Ig-like_dom"/>
</dbReference>
<dbReference type="Bgee" id="ENSAMXG00000033687">
    <property type="expression patterns" value="Expressed in heart and 14 other cell types or tissues"/>
</dbReference>
<feature type="domain" description="Ig-like" evidence="2">
    <location>
        <begin position="181"/>
        <end position="249"/>
    </location>
</feature>
<reference evidence="4" key="1">
    <citation type="submission" date="2013-03" db="EMBL/GenBank/DDBJ databases">
        <authorList>
            <person name="Jeffery W."/>
            <person name="Warren W."/>
            <person name="Wilson R.K."/>
        </authorList>
    </citation>
    <scope>NUCLEOTIDE SEQUENCE</scope>
    <source>
        <strain evidence="4">female</strain>
    </source>
</reference>
<keyword evidence="4" id="KW-1185">Reference proteome</keyword>
<evidence type="ECO:0000313" key="3">
    <source>
        <dbReference type="Ensembl" id="ENSAMXP00000035149.1"/>
    </source>
</evidence>
<keyword evidence="1" id="KW-0732">Signal</keyword>
<evidence type="ECO:0000259" key="2">
    <source>
        <dbReference type="PROSITE" id="PS50835"/>
    </source>
</evidence>
<evidence type="ECO:0000256" key="1">
    <source>
        <dbReference type="SAM" id="SignalP"/>
    </source>
</evidence>
<reference evidence="4" key="2">
    <citation type="journal article" date="2014" name="Nat. Commun.">
        <title>The cavefish genome reveals candidate genes for eye loss.</title>
        <authorList>
            <person name="McGaugh S.E."/>
            <person name="Gross J.B."/>
            <person name="Aken B."/>
            <person name="Blin M."/>
            <person name="Borowsky R."/>
            <person name="Chalopin D."/>
            <person name="Hinaux H."/>
            <person name="Jeffery W.R."/>
            <person name="Keene A."/>
            <person name="Ma L."/>
            <person name="Minx P."/>
            <person name="Murphy D."/>
            <person name="O'Quin K.E."/>
            <person name="Retaux S."/>
            <person name="Rohner N."/>
            <person name="Searle S.M."/>
            <person name="Stahl B.A."/>
            <person name="Tabin C."/>
            <person name="Volff J.N."/>
            <person name="Yoshizawa M."/>
            <person name="Warren W.C."/>
        </authorList>
    </citation>
    <scope>NUCLEOTIDE SEQUENCE [LARGE SCALE GENOMIC DNA]</scope>
    <source>
        <strain evidence="4">female</strain>
    </source>
</reference>